<organism evidence="2 3">
    <name type="scientific">Coprothermobacter proteolyticus (strain ATCC 35245 / DSM 5265 / OCM 4 / BT)</name>
    <dbReference type="NCBI Taxonomy" id="309798"/>
    <lineage>
        <taxon>Bacteria</taxon>
        <taxon>Pseudomonadati</taxon>
        <taxon>Coprothermobacterota</taxon>
        <taxon>Coprothermobacteria</taxon>
        <taxon>Coprothermobacterales</taxon>
        <taxon>Coprothermobacteraceae</taxon>
        <taxon>Coprothermobacter</taxon>
    </lineage>
</organism>
<evidence type="ECO:0000256" key="1">
    <source>
        <dbReference type="SAM" id="MobiDB-lite"/>
    </source>
</evidence>
<name>B5Y9B3_COPPD</name>
<feature type="region of interest" description="Disordered" evidence="1">
    <location>
        <begin position="26"/>
        <end position="45"/>
    </location>
</feature>
<keyword evidence="3" id="KW-1185">Reference proteome</keyword>
<accession>B5Y9B3</accession>
<protein>
    <submittedName>
        <fullName evidence="2">Uncharacterized protein</fullName>
    </submittedName>
</protein>
<reference evidence="3" key="1">
    <citation type="submission" date="2008-08" db="EMBL/GenBank/DDBJ databases">
        <title>The complete genome sequence of Coprothermobacter proteolyticus strain ATCC 5245 / DSM 5265 / BT.</title>
        <authorList>
            <person name="Dodson R.J."/>
            <person name="Durkin A.S."/>
            <person name="Wu M."/>
            <person name="Eisen J."/>
            <person name="Sutton G."/>
        </authorList>
    </citation>
    <scope>NUCLEOTIDE SEQUENCE [LARGE SCALE GENOMIC DNA]</scope>
    <source>
        <strain evidence="3">ATCC 35245 / DSM 5265 / OCM 4 / BT</strain>
    </source>
</reference>
<dbReference type="EMBL" id="CP001145">
    <property type="protein sequence ID" value="ACI17773.1"/>
    <property type="molecule type" value="Genomic_DNA"/>
</dbReference>
<evidence type="ECO:0000313" key="2">
    <source>
        <dbReference type="EMBL" id="ACI17773.1"/>
    </source>
</evidence>
<gene>
    <name evidence="2" type="ordered locus">COPRO5265_1042</name>
</gene>
<dbReference type="Proteomes" id="UP000001732">
    <property type="component" value="Chromosome"/>
</dbReference>
<reference evidence="2 3" key="2">
    <citation type="journal article" date="2014" name="Genome Announc.">
        <title>Complete Genome Sequence of Coprothermobacter proteolyticus DSM 5265.</title>
        <authorList>
            <person name="Alexiev A."/>
            <person name="Coil D.A."/>
            <person name="Badger J.H."/>
            <person name="Enticknap J."/>
            <person name="Ward N."/>
            <person name="Robb F.T."/>
            <person name="Eisen J.A."/>
        </authorList>
    </citation>
    <scope>NUCLEOTIDE SEQUENCE [LARGE SCALE GENOMIC DNA]</scope>
    <source>
        <strain evidence="3">ATCC 35245 / DSM 5265 / OCM 4 / BT</strain>
    </source>
</reference>
<proteinExistence type="predicted"/>
<sequence>MVVVKIRTVLLSMMIGLSRQLPNRVQPADKQFKQLSRASKSGVPK</sequence>
<evidence type="ECO:0000313" key="3">
    <source>
        <dbReference type="Proteomes" id="UP000001732"/>
    </source>
</evidence>
<dbReference type="AlphaFoldDB" id="B5Y9B3"/>